<evidence type="ECO:0000313" key="2">
    <source>
        <dbReference type="Proteomes" id="UP000225954"/>
    </source>
</evidence>
<reference evidence="1 2" key="1">
    <citation type="journal article" date="2016" name="Genome Announc.">
        <title>Genome Sequences of Pseudomonas oryzihabitans Phage POR1 and Pseudomonas aeruginosa Phage PAE1.</title>
        <authorList>
            <person name="Dyson Z.A."/>
            <person name="Seviour R.J."/>
            <person name="Tucci J."/>
            <person name="Petrovski S."/>
        </authorList>
    </citation>
    <scope>NUCLEOTIDE SEQUENCE [LARGE SCALE GENOMIC DNA]</scope>
</reference>
<sequence>MTTYGVTPKGFVKPRLPELRAEIINDIQARLSALAGRAVTIETAPNSINGVYIDSNAERYAALWERAEALYLAMYPRSAEGVNLDNAASFTGVERQDALQGIVYGLISGAVGTPVPATFQVKDTVSQRVFQLRQPVTITTTNVAAFRLEVTSIVANQNYTLTINGQQKVYSAPSNVSLAGILAEMLTFIQQQGLTATIVNSGINAQTDGKSYVSVVVGNAMRLATIEVPAVFRAVEFGTFDVPAGALTDIVTPVNGVTGVRNLIDGIPGRLREQDDEFRVEYALGPHRLGASGLDAIRANIRANVPGVIEIVMYENDTNETDAAGRPAGSIEAIIRGGDTQELLNELFRVKGGGIRTYGLNPGSAIDSEGQAHAVAITRPENLYMWVSARIVLKANKSVGAETYANFKNIIIDEGNKLRTGNDVIQQEFIGPLYDSSDAIASVELKLFATTSATYVPSLNEYKAENIAVGDRQLPVFSAGRVTVY</sequence>
<dbReference type="Proteomes" id="UP000225954">
    <property type="component" value="Segment"/>
</dbReference>
<organism evidence="1 2">
    <name type="scientific">Pseudomonas phage POR1</name>
    <dbReference type="NCBI Taxonomy" id="1718594"/>
    <lineage>
        <taxon>Viruses</taxon>
        <taxon>Duplodnaviria</taxon>
        <taxon>Heunggongvirae</taxon>
        <taxon>Uroviricota</taxon>
        <taxon>Caudoviricetes</taxon>
        <taxon>Porunavirus</taxon>
        <taxon>Porunavirus POR1</taxon>
    </lineage>
</organism>
<keyword evidence="2" id="KW-1185">Reference proteome</keyword>
<gene>
    <name evidence="1" type="ORF">POR1_21</name>
</gene>
<evidence type="ECO:0000313" key="1">
    <source>
        <dbReference type="EMBL" id="ALH46226.1"/>
    </source>
</evidence>
<name>A0A0N9SH53_9CAUD</name>
<proteinExistence type="predicted"/>
<protein>
    <submittedName>
        <fullName evidence="1">Putative baseplate component</fullName>
    </submittedName>
</protein>
<accession>A0A0N9SH53</accession>
<dbReference type="EMBL" id="KT716399">
    <property type="protein sequence ID" value="ALH46226.1"/>
    <property type="molecule type" value="Genomic_DNA"/>
</dbReference>